<accession>A0A3G7U950</accession>
<reference evidence="1 2" key="1">
    <citation type="submission" date="2018-03" db="EMBL/GenBank/DDBJ databases">
        <title>Diversity of phytobeneficial traits revealed by whole-genome analysis of worldwide-isolated phenazine-producing Pseudomonas spp.</title>
        <authorList>
            <person name="Biessy A."/>
            <person name="Novinscak A."/>
            <person name="Blom J."/>
            <person name="Leger G."/>
            <person name="Thomashow L.S."/>
            <person name="Cazorla F.M."/>
            <person name="Josic D."/>
            <person name="Filion M."/>
        </authorList>
    </citation>
    <scope>NUCLEOTIDE SEQUENCE [LARGE SCALE GENOMIC DNA]</scope>
    <source>
        <strain evidence="1 2">30B</strain>
    </source>
</reference>
<dbReference type="EMBL" id="CP027754">
    <property type="protein sequence ID" value="AZE55867.1"/>
    <property type="molecule type" value="Genomic_DNA"/>
</dbReference>
<evidence type="ECO:0000313" key="2">
    <source>
        <dbReference type="Proteomes" id="UP000268696"/>
    </source>
</evidence>
<dbReference type="AlphaFoldDB" id="A0A3G7U950"/>
<organism evidence="1 2">
    <name type="scientific">Pseudomonas synxantha</name>
    <dbReference type="NCBI Taxonomy" id="47883"/>
    <lineage>
        <taxon>Bacteria</taxon>
        <taxon>Pseudomonadati</taxon>
        <taxon>Pseudomonadota</taxon>
        <taxon>Gammaproteobacteria</taxon>
        <taxon>Pseudomonadales</taxon>
        <taxon>Pseudomonadaceae</taxon>
        <taxon>Pseudomonas</taxon>
    </lineage>
</organism>
<evidence type="ECO:0000313" key="1">
    <source>
        <dbReference type="EMBL" id="AZE55867.1"/>
    </source>
</evidence>
<sequence>MLAQYLDAQNIATFRQKLAAQVADQAGEQPLPALGLHQLQEINSRIRANDLSEWIKA</sequence>
<name>A0A3G7U950_9PSED</name>
<dbReference type="Proteomes" id="UP000268696">
    <property type="component" value="Chromosome"/>
</dbReference>
<gene>
    <name evidence="1" type="ORF">C4K03_3714</name>
</gene>
<protein>
    <submittedName>
        <fullName evidence="1">Uncharacterized protein</fullName>
    </submittedName>
</protein>
<proteinExistence type="predicted"/>